<gene>
    <name evidence="2" type="ORF">F5984_01265</name>
</gene>
<dbReference type="EMBL" id="WELI01000001">
    <property type="protein sequence ID" value="KAB7732616.1"/>
    <property type="molecule type" value="Genomic_DNA"/>
</dbReference>
<evidence type="ECO:0000313" key="3">
    <source>
        <dbReference type="Proteomes" id="UP000488299"/>
    </source>
</evidence>
<feature type="domain" description="IPT/TIG" evidence="1">
    <location>
        <begin position="288"/>
        <end position="345"/>
    </location>
</feature>
<accession>A0A7J5U4C3</accession>
<keyword evidence="3" id="KW-1185">Reference proteome</keyword>
<name>A0A7J5U4C3_9BACT</name>
<dbReference type="InterPro" id="IPR002909">
    <property type="entry name" value="IPT_dom"/>
</dbReference>
<dbReference type="PROSITE" id="PS51257">
    <property type="entry name" value="PROKAR_LIPOPROTEIN"/>
    <property type="match status" value="1"/>
</dbReference>
<dbReference type="InterPro" id="IPR014756">
    <property type="entry name" value="Ig_E-set"/>
</dbReference>
<evidence type="ECO:0000259" key="1">
    <source>
        <dbReference type="Pfam" id="PF01833"/>
    </source>
</evidence>
<dbReference type="Pfam" id="PF01833">
    <property type="entry name" value="TIG"/>
    <property type="match status" value="2"/>
</dbReference>
<feature type="domain" description="IPT/TIG" evidence="1">
    <location>
        <begin position="29"/>
        <end position="108"/>
    </location>
</feature>
<dbReference type="Proteomes" id="UP000488299">
    <property type="component" value="Unassembled WGS sequence"/>
</dbReference>
<dbReference type="SUPFAM" id="SSF81296">
    <property type="entry name" value="E set domains"/>
    <property type="match status" value="6"/>
</dbReference>
<dbReference type="AlphaFoldDB" id="A0A7J5U4C3"/>
<reference evidence="2 3" key="1">
    <citation type="submission" date="2019-10" db="EMBL/GenBank/DDBJ databases">
        <title>Rudanella paleaurantiibacter sp. nov., isolated from sludge.</title>
        <authorList>
            <person name="Xu S.Q."/>
        </authorList>
    </citation>
    <scope>NUCLEOTIDE SEQUENCE [LARGE SCALE GENOMIC DNA]</scope>
    <source>
        <strain evidence="2 3">HX-22-17</strain>
    </source>
</reference>
<comment type="caution">
    <text evidence="2">The sequence shown here is derived from an EMBL/GenBank/DDBJ whole genome shotgun (WGS) entry which is preliminary data.</text>
</comment>
<sequence>MVKIIRVRALFALLCLVVLVGCRVQKYPPELTQALPNRSPIGQEITLTGYQFSDKPTVTFGKDGIVFPAEVKEANDQTIKVNVPRMPIGLAMVQVANEQGITDPVAFSVLQPLPVVNNVTPGNALPGQNVVITGDYLDQLVWVRFGPGGVNTFVANTPQSITVTVPVVPRGPQNLQVETVGGITNRPYLIAGTPEITAFSPRRPRLSEEVTVQGKNLFDGVVRLNGQVMPITKNTDTELRFSLPPTATSGKIAVTLYDQLTVTSADSVLVAFAPTINPNGFSITEGIRGDRLIISGRNLRDVSAVTVGNLPATFRVLSDTQLEVTLPDRPQTGEFFVTLTSLGGSITSTQSILYYNAPSGLTFTPLRTLRGREVTVNGQSVYRITGATVNGRPAAITSRIESSEVKLTVPPDATTGPIVLTNRAGSVTSARSLTVVLPPTVTEFTRKAIVGNRVQVFGTFLLNAKVYFAGSANPAQNDGRDTDGEVWVRVPNDAQSGPVRVVNDAGETTTAVSFTALRAPAGIAFGPDLARVGTDINVTGQNLTDVTEVRFSNGRSTPARFRVSGQNLIVTVPTDAQNGPICLTNEAGTACSIGSFTVLAPPANVLFTPTSSTLGGTITITGTNLTNVREVRFNNGRSNPALFRVSGQSLIVTVPSDALDGPICLTNEGGTTCTTVNFNALLPPANLALSVTTAAVGAEITITGANLASTKEVRFGNGKSSAARFRGTGTTPQGLIVTVPADATTGPICITNEAGTSCTLSSFSVR</sequence>
<dbReference type="RefSeq" id="WP_152122080.1">
    <property type="nucleotide sequence ID" value="NZ_WELI01000001.1"/>
</dbReference>
<organism evidence="2 3">
    <name type="scientific">Rudanella paleaurantiibacter</name>
    <dbReference type="NCBI Taxonomy" id="2614655"/>
    <lineage>
        <taxon>Bacteria</taxon>
        <taxon>Pseudomonadati</taxon>
        <taxon>Bacteroidota</taxon>
        <taxon>Cytophagia</taxon>
        <taxon>Cytophagales</taxon>
        <taxon>Cytophagaceae</taxon>
        <taxon>Rudanella</taxon>
    </lineage>
</organism>
<evidence type="ECO:0000313" key="2">
    <source>
        <dbReference type="EMBL" id="KAB7732616.1"/>
    </source>
</evidence>
<proteinExistence type="predicted"/>
<dbReference type="InterPro" id="IPR013783">
    <property type="entry name" value="Ig-like_fold"/>
</dbReference>
<dbReference type="Gene3D" id="2.60.40.10">
    <property type="entry name" value="Immunoglobulins"/>
    <property type="match status" value="9"/>
</dbReference>
<protein>
    <submittedName>
        <fullName evidence="2">Cell shape determination protein CcmA</fullName>
    </submittedName>
</protein>